<evidence type="ECO:0000313" key="3">
    <source>
        <dbReference type="Proteomes" id="UP001199525"/>
    </source>
</evidence>
<evidence type="ECO:0000313" key="2">
    <source>
        <dbReference type="EMBL" id="MCC5602144.1"/>
    </source>
</evidence>
<organism evidence="2 3">
    <name type="scientific">Nostoc favosum CHAB5714</name>
    <dbReference type="NCBI Taxonomy" id="2780399"/>
    <lineage>
        <taxon>Bacteria</taxon>
        <taxon>Bacillati</taxon>
        <taxon>Cyanobacteriota</taxon>
        <taxon>Cyanophyceae</taxon>
        <taxon>Nostocales</taxon>
        <taxon>Nostocaceae</taxon>
        <taxon>Nostoc</taxon>
        <taxon>Nostoc favosum</taxon>
    </lineage>
</organism>
<protein>
    <submittedName>
        <fullName evidence="2">Sigma-70 region 4 domain-containing protein</fullName>
    </submittedName>
</protein>
<name>A0ABS8IEF4_9NOSO</name>
<dbReference type="Gene3D" id="1.10.10.10">
    <property type="entry name" value="Winged helix-like DNA-binding domain superfamily/Winged helix DNA-binding domain"/>
    <property type="match status" value="1"/>
</dbReference>
<dbReference type="InterPro" id="IPR016032">
    <property type="entry name" value="Sig_transdc_resp-reg_C-effctor"/>
</dbReference>
<proteinExistence type="predicted"/>
<dbReference type="SUPFAM" id="SSF46894">
    <property type="entry name" value="C-terminal effector domain of the bipartite response regulators"/>
    <property type="match status" value="1"/>
</dbReference>
<feature type="compositionally biased region" description="Basic and acidic residues" evidence="1">
    <location>
        <begin position="45"/>
        <end position="55"/>
    </location>
</feature>
<dbReference type="InterPro" id="IPR036388">
    <property type="entry name" value="WH-like_DNA-bd_sf"/>
</dbReference>
<gene>
    <name evidence="2" type="ORF">LC586_23825</name>
</gene>
<accession>A0ABS8IEF4</accession>
<sequence>MTGTQQEIMDLRALNLTPKQIARKLGMKVSSVNAAIQNQAQQTTLDKKESEDRIQNSENSTHKGIQF</sequence>
<dbReference type="RefSeq" id="WP_229487114.1">
    <property type="nucleotide sequence ID" value="NZ_JAIVFQ010000044.1"/>
</dbReference>
<feature type="compositionally biased region" description="Polar residues" evidence="1">
    <location>
        <begin position="56"/>
        <end position="67"/>
    </location>
</feature>
<feature type="region of interest" description="Disordered" evidence="1">
    <location>
        <begin position="40"/>
        <end position="67"/>
    </location>
</feature>
<dbReference type="Proteomes" id="UP001199525">
    <property type="component" value="Unassembled WGS sequence"/>
</dbReference>
<keyword evidence="3" id="KW-1185">Reference proteome</keyword>
<dbReference type="EMBL" id="JAIVFQ010000044">
    <property type="protein sequence ID" value="MCC5602144.1"/>
    <property type="molecule type" value="Genomic_DNA"/>
</dbReference>
<evidence type="ECO:0000256" key="1">
    <source>
        <dbReference type="SAM" id="MobiDB-lite"/>
    </source>
</evidence>
<comment type="caution">
    <text evidence="2">The sequence shown here is derived from an EMBL/GenBank/DDBJ whole genome shotgun (WGS) entry which is preliminary data.</text>
</comment>
<reference evidence="2 3" key="1">
    <citation type="journal article" date="2021" name="Microorganisms">
        <title>Genome Evolution of Filamentous Cyanobacterium Nostoc Species: From Facultative Symbiosis to Free Living.</title>
        <authorList>
            <person name="Huo D."/>
            <person name="Li H."/>
            <person name="Cai F."/>
            <person name="Guo X."/>
            <person name="Qiao Z."/>
            <person name="Wang W."/>
            <person name="Yu G."/>
            <person name="Li R."/>
        </authorList>
    </citation>
    <scope>NUCLEOTIDE SEQUENCE [LARGE SCALE GENOMIC DNA]</scope>
    <source>
        <strain evidence="2 3">CHAB 5714</strain>
    </source>
</reference>